<dbReference type="Proteomes" id="UP001500653">
    <property type="component" value="Unassembled WGS sequence"/>
</dbReference>
<organism evidence="3 4">
    <name type="scientific">Prauserella halophila</name>
    <dbReference type="NCBI Taxonomy" id="185641"/>
    <lineage>
        <taxon>Bacteria</taxon>
        <taxon>Bacillati</taxon>
        <taxon>Actinomycetota</taxon>
        <taxon>Actinomycetes</taxon>
        <taxon>Pseudonocardiales</taxon>
        <taxon>Pseudonocardiaceae</taxon>
        <taxon>Prauserella</taxon>
    </lineage>
</organism>
<evidence type="ECO:0000313" key="4">
    <source>
        <dbReference type="Proteomes" id="UP001500653"/>
    </source>
</evidence>
<dbReference type="SUPFAM" id="SSF53901">
    <property type="entry name" value="Thiolase-like"/>
    <property type="match status" value="1"/>
</dbReference>
<proteinExistence type="predicted"/>
<comment type="caution">
    <text evidence="3">The sequence shown here is derived from an EMBL/GenBank/DDBJ whole genome shotgun (WGS) entry which is preliminary data.</text>
</comment>
<dbReference type="EMBL" id="BAAALN010000003">
    <property type="protein sequence ID" value="GAA1229177.1"/>
    <property type="molecule type" value="Genomic_DNA"/>
</dbReference>
<evidence type="ECO:0000256" key="1">
    <source>
        <dbReference type="SAM" id="MobiDB-lite"/>
    </source>
</evidence>
<accession>A0ABP4GLP7</accession>
<name>A0ABP4GLP7_9PSEU</name>
<feature type="compositionally biased region" description="Polar residues" evidence="1">
    <location>
        <begin position="214"/>
        <end position="226"/>
    </location>
</feature>
<keyword evidence="4" id="KW-1185">Reference proteome</keyword>
<dbReference type="InterPro" id="IPR014030">
    <property type="entry name" value="Ketoacyl_synth_N"/>
</dbReference>
<dbReference type="Gene3D" id="3.40.47.10">
    <property type="match status" value="1"/>
</dbReference>
<reference evidence="4" key="1">
    <citation type="journal article" date="2019" name="Int. J. Syst. Evol. Microbiol.">
        <title>The Global Catalogue of Microorganisms (GCM) 10K type strain sequencing project: providing services to taxonomists for standard genome sequencing and annotation.</title>
        <authorList>
            <consortium name="The Broad Institute Genomics Platform"/>
            <consortium name="The Broad Institute Genome Sequencing Center for Infectious Disease"/>
            <person name="Wu L."/>
            <person name="Ma J."/>
        </authorList>
    </citation>
    <scope>NUCLEOTIDE SEQUENCE [LARGE SCALE GENOMIC DNA]</scope>
    <source>
        <strain evidence="4">JCM 13023</strain>
    </source>
</reference>
<evidence type="ECO:0000313" key="3">
    <source>
        <dbReference type="EMBL" id="GAA1229177.1"/>
    </source>
</evidence>
<protein>
    <recommendedName>
        <fullName evidence="2">Beta-ketoacyl synthase-like N-terminal domain-containing protein</fullName>
    </recommendedName>
</protein>
<dbReference type="RefSeq" id="WP_253862741.1">
    <property type="nucleotide sequence ID" value="NZ_BAAALN010000003.1"/>
</dbReference>
<feature type="region of interest" description="Disordered" evidence="1">
    <location>
        <begin position="210"/>
        <end position="230"/>
    </location>
</feature>
<dbReference type="Pfam" id="PF00109">
    <property type="entry name" value="ketoacyl-synt"/>
    <property type="match status" value="1"/>
</dbReference>
<gene>
    <name evidence="3" type="ORF">GCM10009676_09620</name>
</gene>
<feature type="domain" description="Beta-ketoacyl synthase-like N-terminal" evidence="2">
    <location>
        <begin position="58"/>
        <end position="180"/>
    </location>
</feature>
<sequence>MSAPASGQLPVPPVSVTGAAVHLPGLSAADIPGGPAEPAVAPAEAYRVLGRKGLLAKEPATRLAMCAAQTALGLGIGKVAGPVAGAEGTGVVVASNLGNVATVCNLVDTVRTEGKDGVSIMEGPNASSNVVASSIALRFGFTGPNFLVSSGATAGLDAVRLGSLLVRAGRTHRCVVVGAEPDDDIATALRPGIRAAAAAVVLEPDADGPRLGTLTRSADAPTTGTVTGHAGETYGAEGVVELATAVSGDAVPGSVSCGDHQDGYATLTVESR</sequence>
<evidence type="ECO:0000259" key="2">
    <source>
        <dbReference type="Pfam" id="PF00109"/>
    </source>
</evidence>
<dbReference type="InterPro" id="IPR016039">
    <property type="entry name" value="Thiolase-like"/>
</dbReference>